<dbReference type="InterPro" id="IPR036291">
    <property type="entry name" value="NAD(P)-bd_dom_sf"/>
</dbReference>
<evidence type="ECO:0000256" key="1">
    <source>
        <dbReference type="ARBA" id="ARBA00009080"/>
    </source>
</evidence>
<dbReference type="SUPFAM" id="SSF48179">
    <property type="entry name" value="6-phosphogluconate dehydrogenase C-terminal domain-like"/>
    <property type="match status" value="1"/>
</dbReference>
<dbReference type="PIRSF" id="PIRSF000103">
    <property type="entry name" value="HIBADH"/>
    <property type="match status" value="1"/>
</dbReference>
<dbReference type="InterPro" id="IPR029154">
    <property type="entry name" value="HIBADH-like_NADP-bd"/>
</dbReference>
<dbReference type="InterPro" id="IPR002204">
    <property type="entry name" value="3-OH-isobutyrate_DH-rel_CS"/>
</dbReference>
<dbReference type="PROSITE" id="PS00895">
    <property type="entry name" value="3_HYDROXYISOBUT_DH"/>
    <property type="match status" value="1"/>
</dbReference>
<dbReference type="InterPro" id="IPR015815">
    <property type="entry name" value="HIBADH-related"/>
</dbReference>
<organism evidence="7">
    <name type="scientific">Sinomonas puerhi</name>
    <dbReference type="NCBI Taxonomy" id="3238584"/>
    <lineage>
        <taxon>Bacteria</taxon>
        <taxon>Bacillati</taxon>
        <taxon>Actinomycetota</taxon>
        <taxon>Actinomycetes</taxon>
        <taxon>Micrococcales</taxon>
        <taxon>Micrococcaceae</taxon>
        <taxon>Sinomonas</taxon>
    </lineage>
</organism>
<sequence>MALPERLAFTGNHDSRDQNTTPTEKDLIMSKRIGFVGLGTMGLPMAVNLNRAGFEVIGYDAFEGSRVKAKAAGITIAASLKDVAAQAEDTVISMVRDYAQNLDVILGEDGLLSAVPKGLTIIVMSTLDPDTMNELGQKVEAAGDVKLIAAAVSGGATGAQAGTLSIMASGAQQTVAAARPYFDAVGSNVFYYGAQPGNSQAAKLVNNLVLGITMNAVAEGLTFGAHYSLPQDELLNLFKASTGDSWVARNWDSVSEWTADTALAVLLKDLKAAHLKGLEHNIPMPFNALSSTQLFHSMGKEPKAK</sequence>
<evidence type="ECO:0000313" key="7">
    <source>
        <dbReference type="EMBL" id="XDP44853.1"/>
    </source>
</evidence>
<reference evidence="7" key="1">
    <citation type="submission" date="2024-07" db="EMBL/GenBank/DDBJ databases">
        <authorList>
            <person name="fu j."/>
        </authorList>
    </citation>
    <scope>NUCLEOTIDE SEQUENCE</scope>
    <source>
        <strain evidence="7">P10A9</strain>
    </source>
</reference>
<dbReference type="GO" id="GO:0051287">
    <property type="term" value="F:NAD binding"/>
    <property type="evidence" value="ECO:0007669"/>
    <property type="project" value="InterPro"/>
</dbReference>
<gene>
    <name evidence="7" type="ORF">AB5L97_16520</name>
</gene>
<dbReference type="EC" id="1.1.-.-" evidence="7"/>
<dbReference type="Pfam" id="PF14833">
    <property type="entry name" value="NAD_binding_11"/>
    <property type="match status" value="1"/>
</dbReference>
<dbReference type="RefSeq" id="WP_369045468.1">
    <property type="nucleotide sequence ID" value="NZ_CP163302.1"/>
</dbReference>
<dbReference type="Gene3D" id="1.10.1040.10">
    <property type="entry name" value="N-(1-d-carboxylethyl)-l-norvaline Dehydrogenase, domain 2"/>
    <property type="match status" value="1"/>
</dbReference>
<feature type="domain" description="3-hydroxyisobutyrate dehydrogenase-like NAD-binding" evidence="6">
    <location>
        <begin position="197"/>
        <end position="298"/>
    </location>
</feature>
<dbReference type="PANTHER" id="PTHR22981:SF7">
    <property type="entry name" value="3-HYDROXYISOBUTYRATE DEHYDROGENASE, MITOCHONDRIAL"/>
    <property type="match status" value="1"/>
</dbReference>
<dbReference type="PANTHER" id="PTHR22981">
    <property type="entry name" value="3-HYDROXYISOBUTYRATE DEHYDROGENASE-RELATED"/>
    <property type="match status" value="1"/>
</dbReference>
<comment type="similarity">
    <text evidence="1">Belongs to the HIBADH-related family.</text>
</comment>
<evidence type="ECO:0000256" key="4">
    <source>
        <dbReference type="PIRSR" id="PIRSR000103-1"/>
    </source>
</evidence>
<evidence type="ECO:0000259" key="6">
    <source>
        <dbReference type="Pfam" id="PF14833"/>
    </source>
</evidence>
<evidence type="ECO:0000256" key="2">
    <source>
        <dbReference type="ARBA" id="ARBA00023002"/>
    </source>
</evidence>
<feature type="domain" description="6-phosphogluconate dehydrogenase NADP-binding" evidence="5">
    <location>
        <begin position="32"/>
        <end position="193"/>
    </location>
</feature>
<protein>
    <submittedName>
        <fullName evidence="7">NAD(P)-dependent oxidoreductase</fullName>
        <ecNumber evidence="7">1.1.-.-</ecNumber>
    </submittedName>
</protein>
<feature type="active site" evidence="4">
    <location>
        <position position="203"/>
    </location>
</feature>
<accession>A0AB39L2Q2</accession>
<evidence type="ECO:0000259" key="5">
    <source>
        <dbReference type="Pfam" id="PF03446"/>
    </source>
</evidence>
<dbReference type="Pfam" id="PF03446">
    <property type="entry name" value="NAD_binding_2"/>
    <property type="match status" value="1"/>
</dbReference>
<evidence type="ECO:0000256" key="3">
    <source>
        <dbReference type="ARBA" id="ARBA00023027"/>
    </source>
</evidence>
<dbReference type="InterPro" id="IPR008927">
    <property type="entry name" value="6-PGluconate_DH-like_C_sf"/>
</dbReference>
<keyword evidence="2 7" id="KW-0560">Oxidoreductase</keyword>
<name>A0AB39L2Q2_9MICC</name>
<dbReference type="GO" id="GO:0016616">
    <property type="term" value="F:oxidoreductase activity, acting on the CH-OH group of donors, NAD or NADP as acceptor"/>
    <property type="evidence" value="ECO:0007669"/>
    <property type="project" value="TreeGrafter"/>
</dbReference>
<dbReference type="SUPFAM" id="SSF51735">
    <property type="entry name" value="NAD(P)-binding Rossmann-fold domains"/>
    <property type="match status" value="1"/>
</dbReference>
<dbReference type="InterPro" id="IPR006115">
    <property type="entry name" value="6PGDH_NADP-bd"/>
</dbReference>
<dbReference type="KEGG" id="spue:AB5L97_16520"/>
<dbReference type="AlphaFoldDB" id="A0AB39L2Q2"/>
<keyword evidence="3" id="KW-0520">NAD</keyword>
<dbReference type="InterPro" id="IPR013328">
    <property type="entry name" value="6PGD_dom2"/>
</dbReference>
<dbReference type="GO" id="GO:0050661">
    <property type="term" value="F:NADP binding"/>
    <property type="evidence" value="ECO:0007669"/>
    <property type="project" value="InterPro"/>
</dbReference>
<dbReference type="GO" id="GO:0016054">
    <property type="term" value="P:organic acid catabolic process"/>
    <property type="evidence" value="ECO:0007669"/>
    <property type="project" value="UniProtKB-ARBA"/>
</dbReference>
<dbReference type="EMBL" id="CP163302">
    <property type="protein sequence ID" value="XDP44853.1"/>
    <property type="molecule type" value="Genomic_DNA"/>
</dbReference>
<dbReference type="Gene3D" id="3.40.50.720">
    <property type="entry name" value="NAD(P)-binding Rossmann-like Domain"/>
    <property type="match status" value="1"/>
</dbReference>
<proteinExistence type="inferred from homology"/>